<evidence type="ECO:0000256" key="8">
    <source>
        <dbReference type="ARBA" id="ARBA00022771"/>
    </source>
</evidence>
<comment type="catalytic activity">
    <reaction evidence="12">
        <text>NAD(+) + (ADP-D-ribosyl)n-acceptor = nicotinamide + (ADP-D-ribosyl)n+1-acceptor + H(+).</text>
        <dbReference type="EC" id="2.4.2.30"/>
    </reaction>
</comment>
<dbReference type="FunFam" id="1.20.142.10:FF:000001">
    <property type="entry name" value="Poly [ADP-ribose] polymerase"/>
    <property type="match status" value="1"/>
</dbReference>
<dbReference type="WBParaSite" id="OFLC_0000611401-mRNA-1">
    <property type="protein sequence ID" value="OFLC_0000611401-mRNA-1"/>
    <property type="gene ID" value="OFLC_0000611401"/>
</dbReference>
<dbReference type="InterPro" id="IPR004102">
    <property type="entry name" value="Poly(ADP-ribose)pol_reg_dom"/>
</dbReference>
<proteinExistence type="predicted"/>
<name>A0A183HF53_9BILA</name>
<dbReference type="PROSITE" id="PS51060">
    <property type="entry name" value="PARP_ALPHA_HD"/>
    <property type="match status" value="1"/>
</dbReference>
<organism evidence="16">
    <name type="scientific">Onchocerca flexuosa</name>
    <dbReference type="NCBI Taxonomy" id="387005"/>
    <lineage>
        <taxon>Eukaryota</taxon>
        <taxon>Metazoa</taxon>
        <taxon>Ecdysozoa</taxon>
        <taxon>Nematoda</taxon>
        <taxon>Chromadorea</taxon>
        <taxon>Rhabditida</taxon>
        <taxon>Spirurina</taxon>
        <taxon>Spiruromorpha</taxon>
        <taxon>Filarioidea</taxon>
        <taxon>Onchocercidae</taxon>
        <taxon>Onchocerca</taxon>
    </lineage>
</organism>
<dbReference type="InterPro" id="IPR050800">
    <property type="entry name" value="ARTD/PARP"/>
</dbReference>
<dbReference type="PANTHER" id="PTHR10459:SF60">
    <property type="entry name" value="POLY [ADP-RIBOSE] POLYMERASE 2"/>
    <property type="match status" value="1"/>
</dbReference>
<dbReference type="InterPro" id="IPR008893">
    <property type="entry name" value="WGR_domain"/>
</dbReference>
<keyword evidence="8" id="KW-0863">Zinc-finger</keyword>
<keyword evidence="4" id="KW-0328">Glycosyltransferase</keyword>
<dbReference type="EC" id="2.4.2.30" evidence="3"/>
<dbReference type="GO" id="GO:0005730">
    <property type="term" value="C:nucleolus"/>
    <property type="evidence" value="ECO:0007669"/>
    <property type="project" value="TreeGrafter"/>
</dbReference>
<evidence type="ECO:0000256" key="4">
    <source>
        <dbReference type="ARBA" id="ARBA00022676"/>
    </source>
</evidence>
<evidence type="ECO:0000256" key="1">
    <source>
        <dbReference type="ARBA" id="ARBA00000438"/>
    </source>
</evidence>
<dbReference type="SUPFAM" id="SSF142921">
    <property type="entry name" value="WGR domain-like"/>
    <property type="match status" value="1"/>
</dbReference>
<feature type="domain" description="PARP alpha-helical" evidence="14">
    <location>
        <begin position="194"/>
        <end position="311"/>
    </location>
</feature>
<keyword evidence="7" id="KW-0677">Repeat</keyword>
<protein>
    <recommendedName>
        <fullName evidence="3">NAD(+) ADP-ribosyltransferase</fullName>
        <ecNumber evidence="3">2.4.2.30</ecNumber>
    </recommendedName>
</protein>
<dbReference type="STRING" id="387005.A0A183HF53"/>
<evidence type="ECO:0000256" key="13">
    <source>
        <dbReference type="SAM" id="MobiDB-lite"/>
    </source>
</evidence>
<evidence type="ECO:0000256" key="11">
    <source>
        <dbReference type="ARBA" id="ARBA00023125"/>
    </source>
</evidence>
<dbReference type="SUPFAM" id="SSF47587">
    <property type="entry name" value="Domain of poly(ADP-ribose) polymerase"/>
    <property type="match status" value="1"/>
</dbReference>
<keyword evidence="6" id="KW-0479">Metal-binding</keyword>
<comment type="catalytic activity">
    <reaction evidence="1">
        <text>L-aspartyl-[protein] + NAD(+) = 4-O-(ADP-D-ribosyl)-L-aspartyl-[protein] + nicotinamide</text>
        <dbReference type="Rhea" id="RHEA:54424"/>
        <dbReference type="Rhea" id="RHEA-COMP:9867"/>
        <dbReference type="Rhea" id="RHEA-COMP:13832"/>
        <dbReference type="ChEBI" id="CHEBI:17154"/>
        <dbReference type="ChEBI" id="CHEBI:29961"/>
        <dbReference type="ChEBI" id="CHEBI:57540"/>
        <dbReference type="ChEBI" id="CHEBI:138102"/>
    </reaction>
</comment>
<dbReference type="GO" id="GO:0070212">
    <property type="term" value="P:protein poly-ADP-ribosylation"/>
    <property type="evidence" value="ECO:0007669"/>
    <property type="project" value="TreeGrafter"/>
</dbReference>
<dbReference type="SMART" id="SM00773">
    <property type="entry name" value="WGR"/>
    <property type="match status" value="1"/>
</dbReference>
<dbReference type="PROSITE" id="PS51977">
    <property type="entry name" value="WGR"/>
    <property type="match status" value="1"/>
</dbReference>
<feature type="compositionally biased region" description="Basic and acidic residues" evidence="13">
    <location>
        <begin position="24"/>
        <end position="45"/>
    </location>
</feature>
<dbReference type="GO" id="GO:0008270">
    <property type="term" value="F:zinc ion binding"/>
    <property type="evidence" value="ECO:0007669"/>
    <property type="project" value="UniProtKB-KW"/>
</dbReference>
<evidence type="ECO:0000256" key="12">
    <source>
        <dbReference type="ARBA" id="ARBA00033987"/>
    </source>
</evidence>
<feature type="domain" description="WGR" evidence="15">
    <location>
        <begin position="70"/>
        <end position="167"/>
    </location>
</feature>
<dbReference type="GO" id="GO:0003950">
    <property type="term" value="F:NAD+ poly-ADP-ribosyltransferase activity"/>
    <property type="evidence" value="ECO:0007669"/>
    <property type="project" value="UniProtKB-EC"/>
</dbReference>
<dbReference type="GO" id="GO:1990404">
    <property type="term" value="F:NAD+-protein mono-ADP-ribosyltransferase activity"/>
    <property type="evidence" value="ECO:0007669"/>
    <property type="project" value="TreeGrafter"/>
</dbReference>
<feature type="compositionally biased region" description="Basic and acidic residues" evidence="13">
    <location>
        <begin position="1"/>
        <end position="11"/>
    </location>
</feature>
<keyword evidence="9" id="KW-0862">Zinc</keyword>
<dbReference type="InterPro" id="IPR036930">
    <property type="entry name" value="WGR_dom_sf"/>
</dbReference>
<evidence type="ECO:0000259" key="14">
    <source>
        <dbReference type="PROSITE" id="PS51060"/>
    </source>
</evidence>
<evidence type="ECO:0000259" key="15">
    <source>
        <dbReference type="PROSITE" id="PS51977"/>
    </source>
</evidence>
<accession>A0A183HF53</accession>
<evidence type="ECO:0000313" key="16">
    <source>
        <dbReference type="WBParaSite" id="OFLC_0000611401-mRNA-1"/>
    </source>
</evidence>
<dbReference type="InterPro" id="IPR036616">
    <property type="entry name" value="Poly(ADP-ribose)pol_reg_dom_sf"/>
</dbReference>
<evidence type="ECO:0000256" key="2">
    <source>
        <dbReference type="ARBA" id="ARBA00000459"/>
    </source>
</evidence>
<evidence type="ECO:0000256" key="6">
    <source>
        <dbReference type="ARBA" id="ARBA00022723"/>
    </source>
</evidence>
<evidence type="ECO:0000256" key="9">
    <source>
        <dbReference type="ARBA" id="ARBA00022833"/>
    </source>
</evidence>
<keyword evidence="10" id="KW-0520">NAD</keyword>
<feature type="region of interest" description="Disordered" evidence="13">
    <location>
        <begin position="1"/>
        <end position="45"/>
    </location>
</feature>
<dbReference type="AlphaFoldDB" id="A0A183HF53"/>
<dbReference type="PANTHER" id="PTHR10459">
    <property type="entry name" value="DNA LIGASE"/>
    <property type="match status" value="1"/>
</dbReference>
<evidence type="ECO:0000256" key="10">
    <source>
        <dbReference type="ARBA" id="ARBA00023027"/>
    </source>
</evidence>
<keyword evidence="5" id="KW-0808">Transferase</keyword>
<keyword evidence="11" id="KW-0238">DNA-binding</keyword>
<dbReference type="GO" id="GO:0003677">
    <property type="term" value="F:DNA binding"/>
    <property type="evidence" value="ECO:0007669"/>
    <property type="project" value="UniProtKB-KW"/>
</dbReference>
<evidence type="ECO:0000256" key="7">
    <source>
        <dbReference type="ARBA" id="ARBA00022737"/>
    </source>
</evidence>
<dbReference type="GO" id="GO:0006302">
    <property type="term" value="P:double-strand break repair"/>
    <property type="evidence" value="ECO:0007669"/>
    <property type="project" value="TreeGrafter"/>
</dbReference>
<comment type="catalytic activity">
    <reaction evidence="2">
        <text>L-glutamyl-[protein] + NAD(+) = 5-O-(ADP-D-ribosyl)-L-glutamyl-[protein] + nicotinamide</text>
        <dbReference type="Rhea" id="RHEA:58224"/>
        <dbReference type="Rhea" id="RHEA-COMP:10208"/>
        <dbReference type="Rhea" id="RHEA-COMP:15089"/>
        <dbReference type="ChEBI" id="CHEBI:17154"/>
        <dbReference type="ChEBI" id="CHEBI:29973"/>
        <dbReference type="ChEBI" id="CHEBI:57540"/>
        <dbReference type="ChEBI" id="CHEBI:142540"/>
    </reaction>
</comment>
<sequence length="357" mass="41053">LQTKKKEDSKIDISGNDDNDEEEINKPERTSNSESQKSNDSDSITNKDMKKVILKGIAAVDPECRELIDTAHVYTESGDVYDALLNQTSAQHNNNKYFIMQLLESDGSKQYWVWFHWGRVGYKGQTSLNSCETDLMLAKKLFCDKFLDKTKNRWAERTNFEKVAGKYDYLPTDYSKIIEEKKNDNDIDDKKEVESKLDPDLQHLLTLICNIRAMEETMTELEYDATKAPLGKVTDEQIKAGYAALGKIEQHIKKKDFSSSFVEAVNNYYTKIPHFFGMRQPPMIKTIKQLKTEIKLLEALSEIGVAIRTFKKKGDVNIHPIDRHYMNMKCEISIVCADDPKYKNGFSIDIENGPQEE</sequence>
<dbReference type="Gene3D" id="1.20.142.10">
    <property type="entry name" value="Poly(ADP-ribose) polymerase, regulatory domain"/>
    <property type="match status" value="1"/>
</dbReference>
<evidence type="ECO:0000256" key="3">
    <source>
        <dbReference type="ARBA" id="ARBA00012020"/>
    </source>
</evidence>
<dbReference type="Pfam" id="PF05406">
    <property type="entry name" value="WGR"/>
    <property type="match status" value="1"/>
</dbReference>
<dbReference type="CDD" id="cd08003">
    <property type="entry name" value="WGR_PARP2_like"/>
    <property type="match status" value="1"/>
</dbReference>
<evidence type="ECO:0000256" key="5">
    <source>
        <dbReference type="ARBA" id="ARBA00022679"/>
    </source>
</evidence>
<reference evidence="16" key="1">
    <citation type="submission" date="2016-06" db="UniProtKB">
        <authorList>
            <consortium name="WormBaseParasite"/>
        </authorList>
    </citation>
    <scope>IDENTIFICATION</scope>
</reference>
<dbReference type="Pfam" id="PF02877">
    <property type="entry name" value="PARP_reg"/>
    <property type="match status" value="1"/>
</dbReference>